<sequence>MTQITLDGVPFPFAPDGPEPASWTSSPDQVTIAAGAGTDLFVDPAGSAQSPDAFRLLGEPPAGDYQLSAKVEVGFHATFDAGVLLVHADERHWAKLCCEFTPQGEPSIVSVVTRGESDDANSFDLDAPASWLRVTRTGEAHAFHASEDGVYWRLIRYFALGVPARVGFLSQSPTGKGCTSVFSDIRFTPSAPKDLRDGT</sequence>
<keyword evidence="3" id="KW-1185">Reference proteome</keyword>
<dbReference type="InterPro" id="IPR013320">
    <property type="entry name" value="ConA-like_dom_sf"/>
</dbReference>
<gene>
    <name evidence="2" type="ORF">ACFPM7_29040</name>
</gene>
<dbReference type="RefSeq" id="WP_378251029.1">
    <property type="nucleotide sequence ID" value="NZ_JBHSKF010000021.1"/>
</dbReference>
<proteinExistence type="predicted"/>
<dbReference type="InterPro" id="IPR009784">
    <property type="entry name" value="DUF1349"/>
</dbReference>
<dbReference type="EMBL" id="JBHSKF010000021">
    <property type="protein sequence ID" value="MFC5291116.1"/>
    <property type="molecule type" value="Genomic_DNA"/>
</dbReference>
<dbReference type="Proteomes" id="UP001596157">
    <property type="component" value="Unassembled WGS sequence"/>
</dbReference>
<evidence type="ECO:0000313" key="2">
    <source>
        <dbReference type="EMBL" id="MFC5291116.1"/>
    </source>
</evidence>
<feature type="region of interest" description="Disordered" evidence="1">
    <location>
        <begin position="1"/>
        <end position="24"/>
    </location>
</feature>
<dbReference type="PANTHER" id="PTHR35332">
    <property type="entry name" value="REGULATION OF ENOLASE PROTEIN 1"/>
    <property type="match status" value="1"/>
</dbReference>
<organism evidence="2 3">
    <name type="scientific">Actinokineospora guangxiensis</name>
    <dbReference type="NCBI Taxonomy" id="1490288"/>
    <lineage>
        <taxon>Bacteria</taxon>
        <taxon>Bacillati</taxon>
        <taxon>Actinomycetota</taxon>
        <taxon>Actinomycetes</taxon>
        <taxon>Pseudonocardiales</taxon>
        <taxon>Pseudonocardiaceae</taxon>
        <taxon>Actinokineospora</taxon>
    </lineage>
</organism>
<dbReference type="SUPFAM" id="SSF49899">
    <property type="entry name" value="Concanavalin A-like lectins/glucanases"/>
    <property type="match status" value="1"/>
</dbReference>
<dbReference type="Pfam" id="PF07081">
    <property type="entry name" value="DUF1349"/>
    <property type="match status" value="1"/>
</dbReference>
<protein>
    <submittedName>
        <fullName evidence="2">DUF1349 domain-containing protein</fullName>
    </submittedName>
</protein>
<evidence type="ECO:0000256" key="1">
    <source>
        <dbReference type="SAM" id="MobiDB-lite"/>
    </source>
</evidence>
<dbReference type="Gene3D" id="2.60.120.200">
    <property type="match status" value="1"/>
</dbReference>
<accession>A0ABW0EWN1</accession>
<dbReference type="PANTHER" id="PTHR35332:SF2">
    <property type="entry name" value="REGULATION OF ENOLASE PROTEIN 1"/>
    <property type="match status" value="1"/>
</dbReference>
<name>A0ABW0EWN1_9PSEU</name>
<reference evidence="3" key="1">
    <citation type="journal article" date="2019" name="Int. J. Syst. Evol. Microbiol.">
        <title>The Global Catalogue of Microorganisms (GCM) 10K type strain sequencing project: providing services to taxonomists for standard genome sequencing and annotation.</title>
        <authorList>
            <consortium name="The Broad Institute Genomics Platform"/>
            <consortium name="The Broad Institute Genome Sequencing Center for Infectious Disease"/>
            <person name="Wu L."/>
            <person name="Ma J."/>
        </authorList>
    </citation>
    <scope>NUCLEOTIDE SEQUENCE [LARGE SCALE GENOMIC DNA]</scope>
    <source>
        <strain evidence="3">CCUG 59778</strain>
    </source>
</reference>
<evidence type="ECO:0000313" key="3">
    <source>
        <dbReference type="Proteomes" id="UP001596157"/>
    </source>
</evidence>
<comment type="caution">
    <text evidence="2">The sequence shown here is derived from an EMBL/GenBank/DDBJ whole genome shotgun (WGS) entry which is preliminary data.</text>
</comment>